<evidence type="ECO:0000313" key="2">
    <source>
        <dbReference type="EMBL" id="OWZ19131.1"/>
    </source>
</evidence>
<accession>A0A225WNC2</accession>
<comment type="caution">
    <text evidence="2">The sequence shown here is derived from an EMBL/GenBank/DDBJ whole genome shotgun (WGS) entry which is preliminary data.</text>
</comment>
<gene>
    <name evidence="2" type="ORF">PHMEG_0006652</name>
</gene>
<organism evidence="2 3">
    <name type="scientific">Phytophthora megakarya</name>
    <dbReference type="NCBI Taxonomy" id="4795"/>
    <lineage>
        <taxon>Eukaryota</taxon>
        <taxon>Sar</taxon>
        <taxon>Stramenopiles</taxon>
        <taxon>Oomycota</taxon>
        <taxon>Peronosporomycetes</taxon>
        <taxon>Peronosporales</taxon>
        <taxon>Peronosporaceae</taxon>
        <taxon>Phytophthora</taxon>
    </lineage>
</organism>
<protein>
    <submittedName>
        <fullName evidence="2">Uncharacterized protein</fullName>
    </submittedName>
</protein>
<sequence length="82" mass="9148">MTTMARPPLEVSSGRPLPNISMIPDSRTQEGETSSDVLPWSRNVQSWVIFRRGLSAKNAATISGKRVMSCAMCQATDHYIHW</sequence>
<keyword evidence="3" id="KW-1185">Reference proteome</keyword>
<name>A0A225WNC2_9STRA</name>
<dbReference type="AlphaFoldDB" id="A0A225WNC2"/>
<evidence type="ECO:0000313" key="3">
    <source>
        <dbReference type="Proteomes" id="UP000198211"/>
    </source>
</evidence>
<proteinExistence type="predicted"/>
<dbReference type="Proteomes" id="UP000198211">
    <property type="component" value="Unassembled WGS sequence"/>
</dbReference>
<evidence type="ECO:0000256" key="1">
    <source>
        <dbReference type="SAM" id="MobiDB-lite"/>
    </source>
</evidence>
<reference evidence="3" key="1">
    <citation type="submission" date="2017-03" db="EMBL/GenBank/DDBJ databases">
        <title>Phytopthora megakarya and P. palmivora, two closely related causual agents of cacao black pod achieved similar genome size and gene model numbers by different mechanisms.</title>
        <authorList>
            <person name="Ali S."/>
            <person name="Shao J."/>
            <person name="Larry D.J."/>
            <person name="Kronmiller B."/>
            <person name="Shen D."/>
            <person name="Strem M.D."/>
            <person name="Melnick R.L."/>
            <person name="Guiltinan M.J."/>
            <person name="Tyler B.M."/>
            <person name="Meinhardt L.W."/>
            <person name="Bailey B.A."/>
        </authorList>
    </citation>
    <scope>NUCLEOTIDE SEQUENCE [LARGE SCALE GENOMIC DNA]</scope>
    <source>
        <strain evidence="3">zdho120</strain>
    </source>
</reference>
<dbReference type="EMBL" id="NBNE01000483">
    <property type="protein sequence ID" value="OWZ19131.1"/>
    <property type="molecule type" value="Genomic_DNA"/>
</dbReference>
<feature type="region of interest" description="Disordered" evidence="1">
    <location>
        <begin position="1"/>
        <end position="36"/>
    </location>
</feature>